<keyword evidence="3" id="KW-1185">Reference proteome</keyword>
<organism evidence="2 3">
    <name type="scientific">Tanticharoenia sakaeratensis NBRC 103193</name>
    <dbReference type="NCBI Taxonomy" id="1231623"/>
    <lineage>
        <taxon>Bacteria</taxon>
        <taxon>Pseudomonadati</taxon>
        <taxon>Pseudomonadota</taxon>
        <taxon>Alphaproteobacteria</taxon>
        <taxon>Acetobacterales</taxon>
        <taxon>Acetobacteraceae</taxon>
        <taxon>Tanticharoenia</taxon>
    </lineage>
</organism>
<evidence type="ECO:0000313" key="3">
    <source>
        <dbReference type="Proteomes" id="UP000032679"/>
    </source>
</evidence>
<feature type="domain" description="DUF2382" evidence="1">
    <location>
        <begin position="180"/>
        <end position="289"/>
    </location>
</feature>
<dbReference type="AlphaFoldDB" id="A0A0D6MJ27"/>
<dbReference type="RefSeq" id="WP_048847474.1">
    <property type="nucleotide sequence ID" value="NZ_BALE01000010.1"/>
</dbReference>
<comment type="caution">
    <text evidence="2">The sequence shown here is derived from an EMBL/GenBank/DDBJ whole genome shotgun (WGS) entry which is preliminary data.</text>
</comment>
<dbReference type="Proteomes" id="UP000032679">
    <property type="component" value="Unassembled WGS sequence"/>
</dbReference>
<dbReference type="STRING" id="1231623.Tasa_010_007"/>
<reference evidence="2 3" key="1">
    <citation type="submission" date="2012-10" db="EMBL/GenBank/DDBJ databases">
        <title>Genome sequencing of Tanticharoenia sakaeratensis NBRC 103193.</title>
        <authorList>
            <person name="Azuma Y."/>
            <person name="Hadano H."/>
            <person name="Hirakawa H."/>
            <person name="Matsushita K."/>
        </authorList>
    </citation>
    <scope>NUCLEOTIDE SEQUENCE [LARGE SCALE GENOMIC DNA]</scope>
    <source>
        <strain evidence="2 3">NBRC 103193</strain>
    </source>
</reference>
<dbReference type="PANTHER" id="PTHR38463:SF1">
    <property type="entry name" value="STRESS RESPONSE PROTEIN YSNF"/>
    <property type="match status" value="1"/>
</dbReference>
<dbReference type="InterPro" id="IPR019060">
    <property type="entry name" value="DUF2382"/>
</dbReference>
<accession>A0A0D6MJ27</accession>
<dbReference type="OrthoDB" id="7204249at2"/>
<evidence type="ECO:0000313" key="2">
    <source>
        <dbReference type="EMBL" id="GAN53460.1"/>
    </source>
</evidence>
<dbReference type="InterPro" id="IPR052967">
    <property type="entry name" value="Stress_Response_Assoc"/>
</dbReference>
<dbReference type="Pfam" id="PF09557">
    <property type="entry name" value="DUF2382"/>
    <property type="match status" value="1"/>
</dbReference>
<name>A0A0D6MJ27_9PROT</name>
<sequence>MNSETIVAVFDEPAAASRAIEALGTAGIPRNAIHHYERTDEAKGENTESSDVETHHHTGFWSWLTGGEANHEHHALYDQTVKSGGTVVTVVCEGNQVDEIYRVLEQYGPIDLEERHSQYQTSGAYGATSDITGSSNVANAGLNDVAPTGGVASSGAALGGAGSGDVRSGGNASAAAEQVIPLAEEQLELGRRDVDRGTTRVRRYTVSRPVEEHIRLRDEAVSVLRRPVHGDPTVGPDAFTDREISATEIDEEAVIGKTAHVVEEVVLKKDVSHHDETVHDTVRREEIEVTGPKGHEIEKTNDRKI</sequence>
<dbReference type="PANTHER" id="PTHR38463">
    <property type="entry name" value="STRESS RESPONSE PROTEIN YSNF"/>
    <property type="match status" value="1"/>
</dbReference>
<evidence type="ECO:0000259" key="1">
    <source>
        <dbReference type="Pfam" id="PF09557"/>
    </source>
</evidence>
<dbReference type="EMBL" id="BALE01000010">
    <property type="protein sequence ID" value="GAN53460.1"/>
    <property type="molecule type" value="Genomic_DNA"/>
</dbReference>
<protein>
    <recommendedName>
        <fullName evidence="1">DUF2382 domain-containing protein</fullName>
    </recommendedName>
</protein>
<proteinExistence type="predicted"/>
<gene>
    <name evidence="2" type="ORF">Tasa_010_007</name>
</gene>